<sequence>MCMRARDVQIGHTYVVLVPRRLPIARYPDRELPGSPMWVAKLLAGTRFQLTVTSVDPHTDPVTVEGLRLIERAYTDIALTDTQATDLGLPCRQGYRVVGMLVDHTGLPARLPALETIRVPARWLRATDDPRLDHDTHRDADQWPYM</sequence>
<organism evidence="1 2">
    <name type="scientific">Nocardia africana</name>
    <dbReference type="NCBI Taxonomy" id="134964"/>
    <lineage>
        <taxon>Bacteria</taxon>
        <taxon>Bacillati</taxon>
        <taxon>Actinomycetota</taxon>
        <taxon>Actinomycetes</taxon>
        <taxon>Mycobacteriales</taxon>
        <taxon>Nocardiaceae</taxon>
        <taxon>Nocardia</taxon>
    </lineage>
</organism>
<dbReference type="AlphaFoldDB" id="A0A378WUL6"/>
<accession>A0A378WUL6</accession>
<evidence type="ECO:0000313" key="2">
    <source>
        <dbReference type="Proteomes" id="UP000255082"/>
    </source>
</evidence>
<gene>
    <name evidence="1" type="ORF">NCTC13184_03430</name>
</gene>
<evidence type="ECO:0000313" key="1">
    <source>
        <dbReference type="EMBL" id="SUA44908.1"/>
    </source>
</evidence>
<proteinExistence type="predicted"/>
<name>A0A378WUL6_9NOCA</name>
<dbReference type="Proteomes" id="UP000255082">
    <property type="component" value="Unassembled WGS sequence"/>
</dbReference>
<reference evidence="1 2" key="1">
    <citation type="submission" date="2018-06" db="EMBL/GenBank/DDBJ databases">
        <authorList>
            <consortium name="Pathogen Informatics"/>
            <person name="Doyle S."/>
        </authorList>
    </citation>
    <scope>NUCLEOTIDE SEQUENCE [LARGE SCALE GENOMIC DNA]</scope>
    <source>
        <strain evidence="1 2">NCTC13184</strain>
    </source>
</reference>
<dbReference type="EMBL" id="UGRU01000001">
    <property type="protein sequence ID" value="SUA44908.1"/>
    <property type="molecule type" value="Genomic_DNA"/>
</dbReference>
<protein>
    <submittedName>
        <fullName evidence="1">Uncharacterized protein</fullName>
    </submittedName>
</protein>